<evidence type="ECO:0000256" key="1">
    <source>
        <dbReference type="ARBA" id="ARBA00006668"/>
    </source>
</evidence>
<organism evidence="7 8">
    <name type="scientific">Porites evermanni</name>
    <dbReference type="NCBI Taxonomy" id="104178"/>
    <lineage>
        <taxon>Eukaryota</taxon>
        <taxon>Metazoa</taxon>
        <taxon>Cnidaria</taxon>
        <taxon>Anthozoa</taxon>
        <taxon>Hexacorallia</taxon>
        <taxon>Scleractinia</taxon>
        <taxon>Fungiina</taxon>
        <taxon>Poritidae</taxon>
        <taxon>Porites</taxon>
    </lineage>
</organism>
<dbReference type="PANTHER" id="PTHR12919">
    <property type="entry name" value="30S RIBOSOMAL PROTEIN S16"/>
    <property type="match status" value="1"/>
</dbReference>
<sequence length="193" mass="21557">MVDDRFQQMLIDLSHQGSWNWLVTSFSTGLSRSPKTPGKCVLGMRKSLVTLRFALYGCKNRPFFYIVATNRYKPRNRGYLEQVGTFDPAPNTRNEKLASLNMDRIRYWLSVGARPSRPVAILLGLAGVLPPHPHSLVVAARNRAALAAAAVNSDVLTVAAKEEDKEEVEENKENNANVKSGENQENDEDKNET</sequence>
<evidence type="ECO:0000256" key="5">
    <source>
        <dbReference type="ARBA" id="ARBA00035438"/>
    </source>
</evidence>
<dbReference type="EMBL" id="CALNXI010002872">
    <property type="protein sequence ID" value="CAH3191224.1"/>
    <property type="molecule type" value="Genomic_DNA"/>
</dbReference>
<evidence type="ECO:0000313" key="7">
    <source>
        <dbReference type="EMBL" id="CAH3191224.1"/>
    </source>
</evidence>
<evidence type="ECO:0000313" key="8">
    <source>
        <dbReference type="Proteomes" id="UP001159427"/>
    </source>
</evidence>
<evidence type="ECO:0000256" key="2">
    <source>
        <dbReference type="ARBA" id="ARBA00022980"/>
    </source>
</evidence>
<dbReference type="HAMAP" id="MF_00385">
    <property type="entry name" value="Ribosomal_bS16"/>
    <property type="match status" value="1"/>
</dbReference>
<keyword evidence="8" id="KW-1185">Reference proteome</keyword>
<dbReference type="InterPro" id="IPR000307">
    <property type="entry name" value="Ribosomal_bS16"/>
</dbReference>
<dbReference type="Gene3D" id="3.30.1320.10">
    <property type="match status" value="1"/>
</dbReference>
<dbReference type="SUPFAM" id="SSF54565">
    <property type="entry name" value="Ribosomal protein S16"/>
    <property type="match status" value="1"/>
</dbReference>
<keyword evidence="3" id="KW-0687">Ribonucleoprotein</keyword>
<comment type="similarity">
    <text evidence="1">Belongs to the bacterial ribosomal protein bS16 family.</text>
</comment>
<feature type="region of interest" description="Disordered" evidence="6">
    <location>
        <begin position="161"/>
        <end position="193"/>
    </location>
</feature>
<name>A0ABN8SHT5_9CNID</name>
<comment type="caution">
    <text evidence="7">The sequence shown here is derived from an EMBL/GenBank/DDBJ whole genome shotgun (WGS) entry which is preliminary data.</text>
</comment>
<evidence type="ECO:0000256" key="6">
    <source>
        <dbReference type="SAM" id="MobiDB-lite"/>
    </source>
</evidence>
<dbReference type="Proteomes" id="UP001159427">
    <property type="component" value="Unassembled WGS sequence"/>
</dbReference>
<accession>A0ABN8SHT5</accession>
<protein>
    <recommendedName>
        <fullName evidence="4">Small ribosomal subunit protein bS16m</fullName>
    </recommendedName>
    <alternativeName>
        <fullName evidence="5">28S ribosomal protein S16, mitochondrial</fullName>
    </alternativeName>
</protein>
<evidence type="ECO:0000256" key="3">
    <source>
        <dbReference type="ARBA" id="ARBA00023274"/>
    </source>
</evidence>
<dbReference type="Pfam" id="PF00886">
    <property type="entry name" value="Ribosomal_S16"/>
    <property type="match status" value="1"/>
</dbReference>
<gene>
    <name evidence="7" type="ORF">PEVE_00021467</name>
</gene>
<reference evidence="7 8" key="1">
    <citation type="submission" date="2022-05" db="EMBL/GenBank/DDBJ databases">
        <authorList>
            <consortium name="Genoscope - CEA"/>
            <person name="William W."/>
        </authorList>
    </citation>
    <scope>NUCLEOTIDE SEQUENCE [LARGE SCALE GENOMIC DNA]</scope>
</reference>
<evidence type="ECO:0000256" key="4">
    <source>
        <dbReference type="ARBA" id="ARBA00035263"/>
    </source>
</evidence>
<dbReference type="PANTHER" id="PTHR12919:SF20">
    <property type="entry name" value="SMALL RIBOSOMAL SUBUNIT PROTEIN BS16M"/>
    <property type="match status" value="1"/>
</dbReference>
<keyword evidence="2" id="KW-0689">Ribosomal protein</keyword>
<dbReference type="NCBIfam" id="TIGR00002">
    <property type="entry name" value="S16"/>
    <property type="match status" value="1"/>
</dbReference>
<proteinExistence type="inferred from homology"/>
<feature type="compositionally biased region" description="Acidic residues" evidence="6">
    <location>
        <begin position="184"/>
        <end position="193"/>
    </location>
</feature>
<dbReference type="InterPro" id="IPR023803">
    <property type="entry name" value="Ribosomal_bS16_dom_sf"/>
</dbReference>